<dbReference type="GO" id="GO:0005975">
    <property type="term" value="P:carbohydrate metabolic process"/>
    <property type="evidence" value="ECO:0007669"/>
    <property type="project" value="InterPro"/>
</dbReference>
<reference evidence="4" key="2">
    <citation type="submission" date="2023-06" db="EMBL/GenBank/DDBJ databases">
        <authorList>
            <consortium name="Lawrence Berkeley National Laboratory"/>
            <person name="Haridas S."/>
            <person name="Hensen N."/>
            <person name="Bonometti L."/>
            <person name="Westerberg I."/>
            <person name="Brannstrom I.O."/>
            <person name="Guillou S."/>
            <person name="Cros-Aarteil S."/>
            <person name="Calhoun S."/>
            <person name="Kuo A."/>
            <person name="Mondo S."/>
            <person name="Pangilinan J."/>
            <person name="Riley R."/>
            <person name="Labutti K."/>
            <person name="Andreopoulos B."/>
            <person name="Lipzen A."/>
            <person name="Chen C."/>
            <person name="Yanf M."/>
            <person name="Daum C."/>
            <person name="Ng V."/>
            <person name="Clum A."/>
            <person name="Steindorff A."/>
            <person name="Ohm R."/>
            <person name="Martin F."/>
            <person name="Silar P."/>
            <person name="Natvig D."/>
            <person name="Lalanne C."/>
            <person name="Gautier V."/>
            <person name="Ament-Velasquez S.L."/>
            <person name="Kruys A."/>
            <person name="Hutchinson M.I."/>
            <person name="Powell A.J."/>
            <person name="Barry K."/>
            <person name="Miller A.N."/>
            <person name="Grigoriev I.V."/>
            <person name="Debuchy R."/>
            <person name="Gladieux P."/>
            <person name="Thoren M.H."/>
            <person name="Johannesson H."/>
        </authorList>
    </citation>
    <scope>NUCLEOTIDE SEQUENCE</scope>
    <source>
        <strain evidence="4">CBS 118394</strain>
    </source>
</reference>
<feature type="compositionally biased region" description="Basic and acidic residues" evidence="1">
    <location>
        <begin position="905"/>
        <end position="920"/>
    </location>
</feature>
<sequence length="920" mass="100281">MIGAHNSVVIARTQGNRRKQQGQGLSIFQRLLEPENNEFIIPRKLFTGVHKDLDMTMWHTIITVAAAAIALTAAHPQATPSAVPPTENGALVHPFDLGQVQLTSGSRWMENQNRTVAYLKFIDVNRMLYVFRQNHKLPTQGAAKNGGWDAPDFPFRGHFQGHLLTAWAQCWQTTDDSICKDRALSFVAELAKCQANNAAAGWNKGYLNAFSEKDFDLMEQGKLSSGVPYYVIHKTMAGLLDVWQVFGDATAKSVLLELGGWVDVRTAKLSTDQMQRVLATEHGGMVAVFADMYFATGGDKKWLAVAQRFEHNSVVNPLASNQDSLNGLHANTQIPKWIGSLRQFKATGTARYKAIAANAWSMVVGAHTYAIGSNSQAEHFKPPNAISGYLKSDAGESCNTYNMLKLTRELWTLDPTNVVLTDYYERALLNQMLGQQNPADAHGHVTYFHSLQPGARRGVGPAWGGGTWSTDYDSFWCCQGTGTETHTKFADSIYFYDEGALYVNLFTASKLNWARRGVTVTQSTAFPVQDTSTIKISAVAAAAANGGETNFAIKIRIPGWTTSGATVTVTDAEGHEVAALSGGSTVKPGSYASIGPRNWAAGDTITVRLPLAFRLLPTNDNKNLAAVAYGPTVLVGNYGNTAVTAAPQLKLDSLQRTASDKLAFSARAIMFGSSGSDWAESRLGASGANDTIWPKTLNLLVGIVAIEEMILTDASGVALSLTVSGHQVRQKGAEEKYQRFDLYMLRYLESIFINITRINYLSHEFRIIPPSTQISTMSALGRPLTRTALLFSRNIGPIINSQTNVAATRRQIHTSIPNLVGVKNPEEAKDQDARVSGTATKKKADLVEEVDHLKGQVHAKSGNEKEHVEKKLKEKKKTLAELDEELRVKMEGVAGDGGASGVEYEDGKPVAMKRLERLGS</sequence>
<dbReference type="PANTHER" id="PTHR31151">
    <property type="entry name" value="PROLINE-TRNA LIGASE (DUF1680)"/>
    <property type="match status" value="1"/>
</dbReference>
<dbReference type="InterPro" id="IPR049046">
    <property type="entry name" value="Beta-AFase-like_GH127_middle"/>
</dbReference>
<evidence type="ECO:0000259" key="3">
    <source>
        <dbReference type="Pfam" id="PF20736"/>
    </source>
</evidence>
<dbReference type="PANTHER" id="PTHR31151:SF0">
    <property type="entry name" value="PROLINE-TRNA LIGASE (DUF1680)"/>
    <property type="match status" value="1"/>
</dbReference>
<dbReference type="Pfam" id="PF07944">
    <property type="entry name" value="Beta-AFase-like_GH127_cat"/>
    <property type="match status" value="1"/>
</dbReference>
<feature type="region of interest" description="Disordered" evidence="1">
    <location>
        <begin position="894"/>
        <end position="920"/>
    </location>
</feature>
<dbReference type="Proteomes" id="UP001283341">
    <property type="component" value="Unassembled WGS sequence"/>
</dbReference>
<dbReference type="EMBL" id="JAUEDM010000005">
    <property type="protein sequence ID" value="KAK3316776.1"/>
    <property type="molecule type" value="Genomic_DNA"/>
</dbReference>
<keyword evidence="5" id="KW-1185">Reference proteome</keyword>
<feature type="domain" description="Non-reducing end beta-L-arabinofuranosidase-like GH127 catalytic" evidence="2">
    <location>
        <begin position="99"/>
        <end position="491"/>
    </location>
</feature>
<evidence type="ECO:0000313" key="5">
    <source>
        <dbReference type="Proteomes" id="UP001283341"/>
    </source>
</evidence>
<evidence type="ECO:0000313" key="4">
    <source>
        <dbReference type="EMBL" id="KAK3316776.1"/>
    </source>
</evidence>
<proteinExistence type="predicted"/>
<feature type="domain" description="Non-reducing end beta-L-arabinofuranosidase-like GH127 middle" evidence="3">
    <location>
        <begin position="501"/>
        <end position="611"/>
    </location>
</feature>
<gene>
    <name evidence="4" type="ORF">B0H66DRAFT_535017</name>
</gene>
<evidence type="ECO:0000259" key="2">
    <source>
        <dbReference type="Pfam" id="PF07944"/>
    </source>
</evidence>
<dbReference type="AlphaFoldDB" id="A0AAE0I360"/>
<organism evidence="4 5">
    <name type="scientific">Apodospora peruviana</name>
    <dbReference type="NCBI Taxonomy" id="516989"/>
    <lineage>
        <taxon>Eukaryota</taxon>
        <taxon>Fungi</taxon>
        <taxon>Dikarya</taxon>
        <taxon>Ascomycota</taxon>
        <taxon>Pezizomycotina</taxon>
        <taxon>Sordariomycetes</taxon>
        <taxon>Sordariomycetidae</taxon>
        <taxon>Sordariales</taxon>
        <taxon>Lasiosphaeriaceae</taxon>
        <taxon>Apodospora</taxon>
    </lineage>
</organism>
<accession>A0AAE0I360</accession>
<reference evidence="4" key="1">
    <citation type="journal article" date="2023" name="Mol. Phylogenet. Evol.">
        <title>Genome-scale phylogeny and comparative genomics of the fungal order Sordariales.</title>
        <authorList>
            <person name="Hensen N."/>
            <person name="Bonometti L."/>
            <person name="Westerberg I."/>
            <person name="Brannstrom I.O."/>
            <person name="Guillou S."/>
            <person name="Cros-Aarteil S."/>
            <person name="Calhoun S."/>
            <person name="Haridas S."/>
            <person name="Kuo A."/>
            <person name="Mondo S."/>
            <person name="Pangilinan J."/>
            <person name="Riley R."/>
            <person name="LaButti K."/>
            <person name="Andreopoulos B."/>
            <person name="Lipzen A."/>
            <person name="Chen C."/>
            <person name="Yan M."/>
            <person name="Daum C."/>
            <person name="Ng V."/>
            <person name="Clum A."/>
            <person name="Steindorff A."/>
            <person name="Ohm R.A."/>
            <person name="Martin F."/>
            <person name="Silar P."/>
            <person name="Natvig D.O."/>
            <person name="Lalanne C."/>
            <person name="Gautier V."/>
            <person name="Ament-Velasquez S.L."/>
            <person name="Kruys A."/>
            <person name="Hutchinson M.I."/>
            <person name="Powell A.J."/>
            <person name="Barry K."/>
            <person name="Miller A.N."/>
            <person name="Grigoriev I.V."/>
            <person name="Debuchy R."/>
            <person name="Gladieux P."/>
            <person name="Hiltunen Thoren M."/>
            <person name="Johannesson H."/>
        </authorList>
    </citation>
    <scope>NUCLEOTIDE SEQUENCE</scope>
    <source>
        <strain evidence="4">CBS 118394</strain>
    </source>
</reference>
<dbReference type="InterPro" id="IPR012878">
    <property type="entry name" value="Beta-AFase-like_GH127_cat"/>
</dbReference>
<dbReference type="SUPFAM" id="SSF48208">
    <property type="entry name" value="Six-hairpin glycosidases"/>
    <property type="match status" value="1"/>
</dbReference>
<evidence type="ECO:0000256" key="1">
    <source>
        <dbReference type="SAM" id="MobiDB-lite"/>
    </source>
</evidence>
<evidence type="ECO:0008006" key="6">
    <source>
        <dbReference type="Google" id="ProtNLM"/>
    </source>
</evidence>
<name>A0AAE0I360_9PEZI</name>
<dbReference type="InterPro" id="IPR008928">
    <property type="entry name" value="6-hairpin_glycosidase_sf"/>
</dbReference>
<dbReference type="Pfam" id="PF20736">
    <property type="entry name" value="Glyco_hydro127M"/>
    <property type="match status" value="1"/>
</dbReference>
<protein>
    <recommendedName>
        <fullName evidence="6">DUF1680-domain-containing protein</fullName>
    </recommendedName>
</protein>
<comment type="caution">
    <text evidence="4">The sequence shown here is derived from an EMBL/GenBank/DDBJ whole genome shotgun (WGS) entry which is preliminary data.</text>
</comment>